<dbReference type="Proteomes" id="UP000016426">
    <property type="component" value="Unassembled WGS sequence"/>
</dbReference>
<gene>
    <name evidence="1" type="ORF">O166_01260</name>
</gene>
<protein>
    <recommendedName>
        <fullName evidence="3">Phenylacetate--CoA ligase</fullName>
    </recommendedName>
</protein>
<evidence type="ECO:0000313" key="1">
    <source>
        <dbReference type="EMBL" id="ERE06215.1"/>
    </source>
</evidence>
<name>A0ABN0N664_9NEIS</name>
<dbReference type="InterPro" id="IPR042099">
    <property type="entry name" value="ANL_N_sf"/>
</dbReference>
<evidence type="ECO:0000313" key="2">
    <source>
        <dbReference type="Proteomes" id="UP000016426"/>
    </source>
</evidence>
<sequence length="302" mass="32868">PATDRAMNLLYGGKLYGGMLSFFTILDHMGVAQYPMGGPSDDDFSEIAHFIVEQNINTLIGMPGTLHRLFECENKLLRRYGGVRKVFCGGEHISDGQRAYIGSFGVELIRSAMYGSVDAGPLGHACPHCADGEFHLLAETQWLEVLDTDSDQPAAAGASGRLVFTSREREAQRVERYDLGDLGQWLDGGCACGLAAPRFRLTGRHGALLRVGTIFVNPAALTEKIGLPMQWLVDNADSGGDRIRLLADGDPWAVRTRLLEEPMLNEVVGGGLLQLDVAATPAAEFRRHPHSGKTPLVLDLRR</sequence>
<feature type="non-terminal residue" evidence="1">
    <location>
        <position position="1"/>
    </location>
</feature>
<comment type="caution">
    <text evidence="1">The sequence shown here is derived from an EMBL/GenBank/DDBJ whole genome shotgun (WGS) entry which is preliminary data.</text>
</comment>
<proteinExistence type="predicted"/>
<dbReference type="EMBL" id="AVPH01000236">
    <property type="protein sequence ID" value="ERE06215.1"/>
    <property type="molecule type" value="Genomic_DNA"/>
</dbReference>
<reference evidence="1 2" key="1">
    <citation type="journal article" date="2013" name="Genome Announc.">
        <title>Genome Sequence of the Pigment-Producing Bacterium Pseudogulbenkiania ferrooxidans, Isolated from Loktak Lake.</title>
        <authorList>
            <person name="Puranik S."/>
            <person name="Talkal R."/>
            <person name="Qureshi A."/>
            <person name="Khardenavis A."/>
            <person name="Kapley A."/>
            <person name="Purohit H.J."/>
        </authorList>
    </citation>
    <scope>NUCLEOTIDE SEQUENCE [LARGE SCALE GENOMIC DNA]</scope>
    <source>
        <strain evidence="1 2">EGD-HP2</strain>
    </source>
</reference>
<evidence type="ECO:0008006" key="3">
    <source>
        <dbReference type="Google" id="ProtNLM"/>
    </source>
</evidence>
<organism evidence="1 2">
    <name type="scientific">Pseudogulbenkiania ferrooxidans EGD-HP2</name>
    <dbReference type="NCBI Taxonomy" id="1388764"/>
    <lineage>
        <taxon>Bacteria</taxon>
        <taxon>Pseudomonadati</taxon>
        <taxon>Pseudomonadota</taxon>
        <taxon>Betaproteobacteria</taxon>
        <taxon>Neisseriales</taxon>
        <taxon>Chromobacteriaceae</taxon>
        <taxon>Pseudogulbenkiania</taxon>
    </lineage>
</organism>
<dbReference type="SUPFAM" id="SSF56801">
    <property type="entry name" value="Acetyl-CoA synthetase-like"/>
    <property type="match status" value="1"/>
</dbReference>
<accession>A0ABN0N664</accession>
<keyword evidence="2" id="KW-1185">Reference proteome</keyword>
<dbReference type="PANTHER" id="PTHR43845:SF1">
    <property type="entry name" value="BLR5969 PROTEIN"/>
    <property type="match status" value="1"/>
</dbReference>
<dbReference type="Gene3D" id="3.40.50.12780">
    <property type="entry name" value="N-terminal domain of ligase-like"/>
    <property type="match status" value="1"/>
</dbReference>
<dbReference type="PANTHER" id="PTHR43845">
    <property type="entry name" value="BLR5969 PROTEIN"/>
    <property type="match status" value="1"/>
</dbReference>